<comment type="caution">
    <text evidence="7">The sequence shown here is derived from an EMBL/GenBank/DDBJ whole genome shotgun (WGS) entry which is preliminary data.</text>
</comment>
<evidence type="ECO:0000256" key="6">
    <source>
        <dbReference type="RuleBase" id="RU000659"/>
    </source>
</evidence>
<evidence type="ECO:0000256" key="3">
    <source>
        <dbReference type="ARBA" id="ARBA00022845"/>
    </source>
</evidence>
<evidence type="ECO:0000256" key="4">
    <source>
        <dbReference type="ARBA" id="ARBA00022980"/>
    </source>
</evidence>
<evidence type="ECO:0000256" key="2">
    <source>
        <dbReference type="ARBA" id="ARBA00022491"/>
    </source>
</evidence>
<dbReference type="AlphaFoldDB" id="A0A938BI54"/>
<organism evidence="7 8">
    <name type="scientific">Candidatus Tanganyikabacteria bacterium</name>
    <dbReference type="NCBI Taxonomy" id="2961651"/>
    <lineage>
        <taxon>Bacteria</taxon>
        <taxon>Bacillati</taxon>
        <taxon>Candidatus Sericytochromatia</taxon>
        <taxon>Candidatus Tanganyikabacteria</taxon>
    </lineage>
</organism>
<keyword evidence="5 6" id="KW-0687">Ribonucleoprotein</keyword>
<dbReference type="GO" id="GO:0006417">
    <property type="term" value="P:regulation of translation"/>
    <property type="evidence" value="ECO:0007669"/>
    <property type="project" value="UniProtKB-KW"/>
</dbReference>
<dbReference type="PANTHER" id="PTHR36427:SF3">
    <property type="entry name" value="LARGE RIBOSOMAL SUBUNIT PROTEIN UL1M"/>
    <property type="match status" value="1"/>
</dbReference>
<gene>
    <name evidence="7" type="ORF">FJZ00_02705</name>
</gene>
<name>A0A938BI54_9BACT</name>
<protein>
    <recommendedName>
        <fullName evidence="6">Ribosomal protein</fullName>
    </recommendedName>
</protein>
<proteinExistence type="inferred from homology"/>
<dbReference type="Proteomes" id="UP000703893">
    <property type="component" value="Unassembled WGS sequence"/>
</dbReference>
<dbReference type="Gene3D" id="3.30.190.20">
    <property type="match status" value="1"/>
</dbReference>
<feature type="non-terminal residue" evidence="7">
    <location>
        <position position="1"/>
    </location>
</feature>
<dbReference type="SUPFAM" id="SSF56808">
    <property type="entry name" value="Ribosomal protein L1"/>
    <property type="match status" value="1"/>
</dbReference>
<dbReference type="CDD" id="cd00403">
    <property type="entry name" value="Ribosomal_L1"/>
    <property type="match status" value="1"/>
</dbReference>
<dbReference type="PROSITE" id="PS01199">
    <property type="entry name" value="RIBOSOMAL_L1"/>
    <property type="match status" value="1"/>
</dbReference>
<evidence type="ECO:0000256" key="5">
    <source>
        <dbReference type="ARBA" id="ARBA00023274"/>
    </source>
</evidence>
<dbReference type="GO" id="GO:0005840">
    <property type="term" value="C:ribosome"/>
    <property type="evidence" value="ECO:0007669"/>
    <property type="project" value="UniProtKB-KW"/>
</dbReference>
<keyword evidence="4 6" id="KW-0689">Ribosomal protein</keyword>
<dbReference type="PANTHER" id="PTHR36427">
    <property type="entry name" value="54S RIBOSOMAL PROTEIN L1, MITOCHONDRIAL"/>
    <property type="match status" value="1"/>
</dbReference>
<comment type="similarity">
    <text evidence="1 6">Belongs to the universal ribosomal protein uL1 family.</text>
</comment>
<reference evidence="7 8" key="1">
    <citation type="submission" date="2019-03" db="EMBL/GenBank/DDBJ databases">
        <title>Lake Tanganyika Metagenome-Assembled Genomes (MAGs).</title>
        <authorList>
            <person name="Tran P."/>
        </authorList>
    </citation>
    <scope>NUCLEOTIDE SEQUENCE [LARGE SCALE GENOMIC DNA]</scope>
    <source>
        <strain evidence="7">K_DeepCast_65m_m2_236</strain>
    </source>
</reference>
<dbReference type="EMBL" id="VGJX01000105">
    <property type="protein sequence ID" value="MBM3274037.1"/>
    <property type="molecule type" value="Genomic_DNA"/>
</dbReference>
<keyword evidence="3" id="KW-0810">Translation regulation</keyword>
<evidence type="ECO:0000313" key="8">
    <source>
        <dbReference type="Proteomes" id="UP000703893"/>
    </source>
</evidence>
<accession>A0A938BI54</accession>
<evidence type="ECO:0000256" key="1">
    <source>
        <dbReference type="ARBA" id="ARBA00010531"/>
    </source>
</evidence>
<dbReference type="InterPro" id="IPR028364">
    <property type="entry name" value="Ribosomal_uL1/biogenesis"/>
</dbReference>
<dbReference type="InterPro" id="IPR023674">
    <property type="entry name" value="Ribosomal_uL1-like"/>
</dbReference>
<sequence length="119" mass="12224">DVMGALGKVGKILGPRGLMPSPKAGTVTFEVAKAVKEFKAGKVEFRADKQGICHIPVGKASFEPEDLARNLGAVIDAINKAKPAAAKGTYIKSVYLSSTMGPGIKLDATKLGEVVASAG</sequence>
<dbReference type="InterPro" id="IPR023673">
    <property type="entry name" value="Ribosomal_uL1_CS"/>
</dbReference>
<dbReference type="Pfam" id="PF00687">
    <property type="entry name" value="Ribosomal_L1"/>
    <property type="match status" value="1"/>
</dbReference>
<keyword evidence="2" id="KW-0678">Repressor</keyword>
<dbReference type="GO" id="GO:1990904">
    <property type="term" value="C:ribonucleoprotein complex"/>
    <property type="evidence" value="ECO:0007669"/>
    <property type="project" value="UniProtKB-KW"/>
</dbReference>
<evidence type="ECO:0000313" key="7">
    <source>
        <dbReference type="EMBL" id="MBM3274037.1"/>
    </source>
</evidence>